<dbReference type="AlphaFoldDB" id="C6VYU7"/>
<accession>C6VYU7</accession>
<dbReference type="Proteomes" id="UP000002011">
    <property type="component" value="Chromosome"/>
</dbReference>
<proteinExistence type="predicted"/>
<evidence type="ECO:0008006" key="4">
    <source>
        <dbReference type="Google" id="ProtNLM"/>
    </source>
</evidence>
<dbReference type="KEGG" id="dfe:Dfer_2230"/>
<sequence length="227" mass="24461">MRNNTLYVRTLLALTYGLFVAALSCTDHEVPELPNDPESACSKINGSPRAYPCEFKIEKLTFYAKDNSVIGEVTPTSPNIILYRSRAKMDSNPSASTVGQIGVLTFDVKATVKRLAGPSFPVSAGYELVYSMHVSGVSALTTPGESAVTGSPLAIPIPVGATTEISLELPARYQIQNVMGEIRPTAYLSLTAFLIYNDVTSEELDDHPSFIGDVAEAHIDITTSIRD</sequence>
<gene>
    <name evidence="2" type="ordered locus">Dfer_2230</name>
</gene>
<dbReference type="PROSITE" id="PS51257">
    <property type="entry name" value="PROKAR_LIPOPROTEIN"/>
    <property type="match status" value="1"/>
</dbReference>
<evidence type="ECO:0000313" key="3">
    <source>
        <dbReference type="Proteomes" id="UP000002011"/>
    </source>
</evidence>
<dbReference type="eggNOG" id="ENOG5033ZUT">
    <property type="taxonomic scope" value="Bacteria"/>
</dbReference>
<name>C6VYU7_DYAFD</name>
<dbReference type="OrthoDB" id="939645at2"/>
<reference evidence="2 3" key="1">
    <citation type="journal article" date="2009" name="Stand. Genomic Sci.">
        <title>Complete genome sequence of Dyadobacter fermentans type strain (NS114).</title>
        <authorList>
            <person name="Lang E."/>
            <person name="Lapidus A."/>
            <person name="Chertkov O."/>
            <person name="Brettin T."/>
            <person name="Detter J.C."/>
            <person name="Han C."/>
            <person name="Copeland A."/>
            <person name="Glavina Del Rio T."/>
            <person name="Nolan M."/>
            <person name="Chen F."/>
            <person name="Lucas S."/>
            <person name="Tice H."/>
            <person name="Cheng J.F."/>
            <person name="Land M."/>
            <person name="Hauser L."/>
            <person name="Chang Y.J."/>
            <person name="Jeffries C.D."/>
            <person name="Kopitz M."/>
            <person name="Bruce D."/>
            <person name="Goodwin L."/>
            <person name="Pitluck S."/>
            <person name="Ovchinnikova G."/>
            <person name="Pati A."/>
            <person name="Ivanova N."/>
            <person name="Mavrommatis K."/>
            <person name="Chen A."/>
            <person name="Palaniappan K."/>
            <person name="Chain P."/>
            <person name="Bristow J."/>
            <person name="Eisen J.A."/>
            <person name="Markowitz V."/>
            <person name="Hugenholtz P."/>
            <person name="Goker M."/>
            <person name="Rohde M."/>
            <person name="Kyrpides N.C."/>
            <person name="Klenk H.P."/>
        </authorList>
    </citation>
    <scope>NUCLEOTIDE SEQUENCE [LARGE SCALE GENOMIC DNA]</scope>
    <source>
        <strain evidence="3">ATCC 700827 / DSM 18053 / CIP 107007 / KCTC 52180 / NS114</strain>
    </source>
</reference>
<keyword evidence="3" id="KW-1185">Reference proteome</keyword>
<organism evidence="2 3">
    <name type="scientific">Dyadobacter fermentans (strain ATCC 700827 / DSM 18053 / CIP 107007 / KCTC 52180 / NS114)</name>
    <dbReference type="NCBI Taxonomy" id="471854"/>
    <lineage>
        <taxon>Bacteria</taxon>
        <taxon>Pseudomonadati</taxon>
        <taxon>Bacteroidota</taxon>
        <taxon>Cytophagia</taxon>
        <taxon>Cytophagales</taxon>
        <taxon>Spirosomataceae</taxon>
        <taxon>Dyadobacter</taxon>
    </lineage>
</organism>
<keyword evidence="1" id="KW-0732">Signal</keyword>
<evidence type="ECO:0000256" key="1">
    <source>
        <dbReference type="SAM" id="SignalP"/>
    </source>
</evidence>
<feature type="chain" id="PRO_5002972281" description="Lipoprotein" evidence="1">
    <location>
        <begin position="22"/>
        <end position="227"/>
    </location>
</feature>
<dbReference type="EMBL" id="CP001619">
    <property type="protein sequence ID" value="ACT93452.1"/>
    <property type="molecule type" value="Genomic_DNA"/>
</dbReference>
<feature type="signal peptide" evidence="1">
    <location>
        <begin position="1"/>
        <end position="21"/>
    </location>
</feature>
<dbReference type="RefSeq" id="WP_015811704.1">
    <property type="nucleotide sequence ID" value="NC_013037.1"/>
</dbReference>
<evidence type="ECO:0000313" key="2">
    <source>
        <dbReference type="EMBL" id="ACT93452.1"/>
    </source>
</evidence>
<dbReference type="STRING" id="471854.Dfer_2230"/>
<dbReference type="HOGENOM" id="CLU_1218231_0_0_10"/>
<protein>
    <recommendedName>
        <fullName evidence="4">Lipoprotein</fullName>
    </recommendedName>
</protein>